<dbReference type="RefSeq" id="WP_011768822.1">
    <property type="nucleotide sequence ID" value="NC_008709.1"/>
</dbReference>
<dbReference type="KEGG" id="pin:Ping_0402"/>
<sequence>MKHLNNTNTAFNVEKSALRLIVALINEQQEMGNLVQKVVENDSISLFSGLTPPDCCSQLNGVNTQQVNAWFVEKNILMKVERGHKVKGHARDKYLRQKCDKSKDGLPYYYSILTVKGAKYLYKAYLENRLPMKKDWDGLFTYIEC</sequence>
<keyword evidence="2" id="KW-1185">Reference proteome</keyword>
<reference evidence="1 2" key="1">
    <citation type="submission" date="2007-01" db="EMBL/GenBank/DDBJ databases">
        <title>Complete sequence of Psychromonas ingrahamii 37.</title>
        <authorList>
            <consortium name="US DOE Joint Genome Institute"/>
            <person name="Copeland A."/>
            <person name="Lucas S."/>
            <person name="Lapidus A."/>
            <person name="Barry K."/>
            <person name="Detter J.C."/>
            <person name="Glavina del Rio T."/>
            <person name="Hammon N."/>
            <person name="Israni S."/>
            <person name="Dalin E."/>
            <person name="Tice H."/>
            <person name="Pitluck S."/>
            <person name="Thompson L.S."/>
            <person name="Brettin T."/>
            <person name="Bruce D."/>
            <person name="Han C."/>
            <person name="Tapia R."/>
            <person name="Schmutz J."/>
            <person name="Larimer F."/>
            <person name="Land M."/>
            <person name="Hauser L."/>
            <person name="Kyrpides N."/>
            <person name="Ivanova N."/>
            <person name="Staley J."/>
            <person name="Richardson P."/>
        </authorList>
    </citation>
    <scope>NUCLEOTIDE SEQUENCE [LARGE SCALE GENOMIC DNA]</scope>
    <source>
        <strain evidence="1 2">37</strain>
    </source>
</reference>
<dbReference type="HOGENOM" id="CLU_1785303_0_0_6"/>
<dbReference type="Proteomes" id="UP000000639">
    <property type="component" value="Chromosome"/>
</dbReference>
<accession>A1SRZ8</accession>
<organism evidence="1 2">
    <name type="scientific">Psychromonas ingrahamii (strain DSM 17664 / CCUG 51855 / 37)</name>
    <dbReference type="NCBI Taxonomy" id="357804"/>
    <lineage>
        <taxon>Bacteria</taxon>
        <taxon>Pseudomonadati</taxon>
        <taxon>Pseudomonadota</taxon>
        <taxon>Gammaproteobacteria</taxon>
        <taxon>Alteromonadales</taxon>
        <taxon>Psychromonadaceae</taxon>
        <taxon>Psychromonas</taxon>
    </lineage>
</organism>
<dbReference type="EMBL" id="CP000510">
    <property type="protein sequence ID" value="ABM02263.1"/>
    <property type="molecule type" value="Genomic_DNA"/>
</dbReference>
<dbReference type="eggNOG" id="COG3646">
    <property type="taxonomic scope" value="Bacteria"/>
</dbReference>
<dbReference type="STRING" id="357804.Ping_0402"/>
<protein>
    <submittedName>
        <fullName evidence="1">Uncharacterized protein</fullName>
    </submittedName>
</protein>
<name>A1SRZ8_PSYIN</name>
<evidence type="ECO:0000313" key="1">
    <source>
        <dbReference type="EMBL" id="ABM02263.1"/>
    </source>
</evidence>
<dbReference type="OrthoDB" id="79831at2"/>
<dbReference type="AlphaFoldDB" id="A1SRZ8"/>
<proteinExistence type="predicted"/>
<gene>
    <name evidence="1" type="ordered locus">Ping_0402</name>
</gene>
<evidence type="ECO:0000313" key="2">
    <source>
        <dbReference type="Proteomes" id="UP000000639"/>
    </source>
</evidence>